<dbReference type="PIRSF" id="PIRSF028704">
    <property type="entry name" value="UPC028704"/>
    <property type="match status" value="1"/>
</dbReference>
<protein>
    <recommendedName>
        <fullName evidence="4">OpgC domain-containing protein</fullName>
    </recommendedName>
</protein>
<evidence type="ECO:0000313" key="2">
    <source>
        <dbReference type="EMBL" id="MBP1293737.1"/>
    </source>
</evidence>
<keyword evidence="1" id="KW-0812">Transmembrane</keyword>
<accession>A0A8I2C538</accession>
<feature type="transmembrane region" description="Helical" evidence="1">
    <location>
        <begin position="372"/>
        <end position="396"/>
    </location>
</feature>
<feature type="transmembrane region" description="Helical" evidence="1">
    <location>
        <begin position="87"/>
        <end position="103"/>
    </location>
</feature>
<evidence type="ECO:0000313" key="3">
    <source>
        <dbReference type="Proteomes" id="UP000673383"/>
    </source>
</evidence>
<feature type="transmembrane region" description="Helical" evidence="1">
    <location>
        <begin position="260"/>
        <end position="283"/>
    </location>
</feature>
<dbReference type="PANTHER" id="PTHR38592:SF3">
    <property type="entry name" value="BLL4819 PROTEIN"/>
    <property type="match status" value="1"/>
</dbReference>
<gene>
    <name evidence="2" type="ORF">JOH49_003490</name>
</gene>
<evidence type="ECO:0008006" key="4">
    <source>
        <dbReference type="Google" id="ProtNLM"/>
    </source>
</evidence>
<dbReference type="RefSeq" id="WP_244980968.1">
    <property type="nucleotide sequence ID" value="NZ_CP126003.1"/>
</dbReference>
<feature type="transmembrane region" description="Helical" evidence="1">
    <location>
        <begin position="123"/>
        <end position="142"/>
    </location>
</feature>
<keyword evidence="1" id="KW-0472">Membrane</keyword>
<sequence>MGKPTAGNGLMLSDCSTGPLNGKSLHRNPALLTVHPGKDDSVPLDRDLRLDLCRGLALWCVFLDHIPKNVFSWLTLRHYGFSDATEVFMFVSGVTCALSYSSVRRRDGWATVLAHTLLRSWEIYAAFLILTIALAIVAYSSGSNRLADEANVKILLQEPGAALAHAAILMYRPVNTDVLPTFVLFHLSFAPALWGISKFPGASLLISAFLYALVQLYGWNLPQWPVNLWYFNPFAWQLLVVLGAWWAIRGYRMFGRKIASWPVVALAIAYLGFGLVITLSWQIEPLAAAVPSYIARLIYPIDKPDLDPLRLLHFLAIAVVVARFVPPNWRGLARGGLRGAIRCGERSLETYCAAVVLSLLASLYLIEVSDSIAAQFLTSAAGIAALVLFATCLAWIGKRSRQHPKLL</sequence>
<feature type="transmembrane region" description="Helical" evidence="1">
    <location>
        <begin position="228"/>
        <end position="248"/>
    </location>
</feature>
<dbReference type="PANTHER" id="PTHR38592">
    <property type="entry name" value="BLL4819 PROTEIN"/>
    <property type="match status" value="1"/>
</dbReference>
<organism evidence="2 3">
    <name type="scientific">Bradyrhizobium elkanii</name>
    <dbReference type="NCBI Taxonomy" id="29448"/>
    <lineage>
        <taxon>Bacteria</taxon>
        <taxon>Pseudomonadati</taxon>
        <taxon>Pseudomonadota</taxon>
        <taxon>Alphaproteobacteria</taxon>
        <taxon>Hyphomicrobiales</taxon>
        <taxon>Nitrobacteraceae</taxon>
        <taxon>Bradyrhizobium</taxon>
    </lineage>
</organism>
<reference evidence="2" key="1">
    <citation type="submission" date="2021-02" db="EMBL/GenBank/DDBJ databases">
        <title>Genomic Encyclopedia of Type Strains, Phase IV (KMG-V): Genome sequencing to study the core and pangenomes of soil and plant-associated prokaryotes.</title>
        <authorList>
            <person name="Whitman W."/>
        </authorList>
    </citation>
    <scope>NUCLEOTIDE SEQUENCE</scope>
    <source>
        <strain evidence="2">USDA 406</strain>
    </source>
</reference>
<keyword evidence="1" id="KW-1133">Transmembrane helix</keyword>
<name>A0A8I2C538_BRAEL</name>
<dbReference type="Pfam" id="PF10129">
    <property type="entry name" value="OpgC_C"/>
    <property type="match status" value="1"/>
</dbReference>
<comment type="caution">
    <text evidence="2">The sequence shown here is derived from an EMBL/GenBank/DDBJ whole genome shotgun (WGS) entry which is preliminary data.</text>
</comment>
<evidence type="ECO:0000256" key="1">
    <source>
        <dbReference type="SAM" id="Phobius"/>
    </source>
</evidence>
<feature type="transmembrane region" description="Helical" evidence="1">
    <location>
        <begin position="309"/>
        <end position="326"/>
    </location>
</feature>
<proteinExistence type="predicted"/>
<dbReference type="InterPro" id="IPR014550">
    <property type="entry name" value="UCP028704_OpgC"/>
</dbReference>
<dbReference type="EMBL" id="JAFICZ010000001">
    <property type="protein sequence ID" value="MBP1293737.1"/>
    <property type="molecule type" value="Genomic_DNA"/>
</dbReference>
<dbReference type="AlphaFoldDB" id="A0A8I2C538"/>
<feature type="transmembrane region" description="Helical" evidence="1">
    <location>
        <begin position="203"/>
        <end position="222"/>
    </location>
</feature>
<feature type="transmembrane region" description="Helical" evidence="1">
    <location>
        <begin position="178"/>
        <end position="196"/>
    </location>
</feature>
<feature type="transmembrane region" description="Helical" evidence="1">
    <location>
        <begin position="347"/>
        <end position="366"/>
    </location>
</feature>
<dbReference type="Proteomes" id="UP000673383">
    <property type="component" value="Unassembled WGS sequence"/>
</dbReference>